<dbReference type="HOGENOM" id="CLU_040029_0_0_0"/>
<dbReference type="InterPro" id="IPR049489">
    <property type="entry name" value="FabD-like_helical_ins"/>
</dbReference>
<reference evidence="2 3" key="1">
    <citation type="submission" date="2012-02" db="EMBL/GenBank/DDBJ databases">
        <title>Complete sequence of chromosome of Singulisphaera acidiphila DSM 18658.</title>
        <authorList>
            <consortium name="US DOE Joint Genome Institute (JGI-PGF)"/>
            <person name="Lucas S."/>
            <person name="Copeland A."/>
            <person name="Lapidus A."/>
            <person name="Glavina del Rio T."/>
            <person name="Dalin E."/>
            <person name="Tice H."/>
            <person name="Bruce D."/>
            <person name="Goodwin L."/>
            <person name="Pitluck S."/>
            <person name="Peters L."/>
            <person name="Ovchinnikova G."/>
            <person name="Chertkov O."/>
            <person name="Kyrpides N."/>
            <person name="Mavromatis K."/>
            <person name="Ivanova N."/>
            <person name="Brettin T."/>
            <person name="Detter J.C."/>
            <person name="Han C."/>
            <person name="Larimer F."/>
            <person name="Land M."/>
            <person name="Hauser L."/>
            <person name="Markowitz V."/>
            <person name="Cheng J.-F."/>
            <person name="Hugenholtz P."/>
            <person name="Woyke T."/>
            <person name="Wu D."/>
            <person name="Tindall B."/>
            <person name="Pomrenke H."/>
            <person name="Brambilla E."/>
            <person name="Klenk H.-P."/>
            <person name="Eisen J.A."/>
        </authorList>
    </citation>
    <scope>NUCLEOTIDE SEQUENCE [LARGE SCALE GENOMIC DNA]</scope>
    <source>
        <strain evidence="3">ATCC BAA-1392 / DSM 18658 / VKM B-2454 / MOB10</strain>
    </source>
</reference>
<feature type="domain" description="[Acyl-carrier-protein] S-malonyltransferase-like inserted helical" evidence="1">
    <location>
        <begin position="386"/>
        <end position="465"/>
    </location>
</feature>
<gene>
    <name evidence="2" type="ordered locus">Sinac_3635</name>
</gene>
<sequence>MIGSFLSRGVERPVVIPATYEETLERALCRVGDPFLIMEREGSHALLEWDLAAWEGPGGERVAGVLPSCRPEDLGDVSFREAHRLRFPYVAGAMANGIASAEIVEAMGRAGMLGIFGAAGLPLTAVEAAIDRLERTLGPSIPYGFNLIHSPNEPELEAAVVALYLKRGVKLVEASAYLDLTLPVVRYRVHGLRLDGAGQVVVPNRIIAKVSRVEVASKFLAPPPAKFLRELVASGEITSEQATWAARIPMADDVTAEADSGGHTDNQPAIVLLPTMLALRDRMQAEHRYDRPLRIGAAGGISSPWSAAGALAMGAAYLVTGSVNQACVEAGTSDPVRKMLAEARQADIAMAPAADMFEMGVKVQVLKRGTMFAMRAGKLFEFYRGYDAIEQIPAADRAMLEKNFFRAPLETIWDQTRAYFQTRDPAQIERGTRDPKHKMALIFRWYLGQSSHWANAGEPTRAVDYQIWCGPAMAAFNDWVRGSFLERAENRRVVTVALNILYGAAVLMRARSLGGQGIAIPAGTPRLVPLELPELEDRLNIHVARERA</sequence>
<dbReference type="CDD" id="cd04742">
    <property type="entry name" value="NPD_FabD"/>
    <property type="match status" value="1"/>
</dbReference>
<dbReference type="SUPFAM" id="SSF51412">
    <property type="entry name" value="Inosine monophosphate dehydrogenase (IMPDH)"/>
    <property type="match status" value="1"/>
</dbReference>
<keyword evidence="3" id="KW-1185">Reference proteome</keyword>
<name>L0DGG1_SINAD</name>
<dbReference type="InterPro" id="IPR014179">
    <property type="entry name" value="PfaD-like_TIM-barrel"/>
</dbReference>
<dbReference type="Pfam" id="PF21607">
    <property type="entry name" value="FabD_helical_ins"/>
    <property type="match status" value="1"/>
</dbReference>
<dbReference type="OrthoDB" id="9805460at2"/>
<dbReference type="Pfam" id="PF03060">
    <property type="entry name" value="NMO"/>
    <property type="match status" value="1"/>
</dbReference>
<dbReference type="Gene3D" id="3.20.20.70">
    <property type="entry name" value="Aldolase class I"/>
    <property type="match status" value="1"/>
</dbReference>
<evidence type="ECO:0000313" key="3">
    <source>
        <dbReference type="Proteomes" id="UP000010798"/>
    </source>
</evidence>
<dbReference type="NCBIfam" id="TIGR02814">
    <property type="entry name" value="pfaD_fam"/>
    <property type="match status" value="1"/>
</dbReference>
<dbReference type="EMBL" id="CP003364">
    <property type="protein sequence ID" value="AGA27883.1"/>
    <property type="molecule type" value="Genomic_DNA"/>
</dbReference>
<dbReference type="PANTHER" id="PTHR32332">
    <property type="entry name" value="2-NITROPROPANE DIOXYGENASE"/>
    <property type="match status" value="1"/>
</dbReference>
<dbReference type="RefSeq" id="WP_015247024.1">
    <property type="nucleotide sequence ID" value="NC_019892.1"/>
</dbReference>
<dbReference type="PANTHER" id="PTHR32332:SF20">
    <property type="entry name" value="2-NITROPROPANE DIOXYGENASE-LIKE PROTEIN"/>
    <property type="match status" value="1"/>
</dbReference>
<proteinExistence type="predicted"/>
<accession>L0DGG1</accession>
<dbReference type="Proteomes" id="UP000010798">
    <property type="component" value="Chromosome"/>
</dbReference>
<dbReference type="InterPro" id="IPR013785">
    <property type="entry name" value="Aldolase_TIM"/>
</dbReference>
<evidence type="ECO:0000313" key="2">
    <source>
        <dbReference type="EMBL" id="AGA27883.1"/>
    </source>
</evidence>
<dbReference type="STRING" id="886293.Sinac_3635"/>
<organism evidence="2 3">
    <name type="scientific">Singulisphaera acidiphila (strain ATCC BAA-1392 / DSM 18658 / VKM B-2454 / MOB10)</name>
    <dbReference type="NCBI Taxonomy" id="886293"/>
    <lineage>
        <taxon>Bacteria</taxon>
        <taxon>Pseudomonadati</taxon>
        <taxon>Planctomycetota</taxon>
        <taxon>Planctomycetia</taxon>
        <taxon>Isosphaerales</taxon>
        <taxon>Isosphaeraceae</taxon>
        <taxon>Singulisphaera</taxon>
    </lineage>
</organism>
<dbReference type="eggNOG" id="COG2070">
    <property type="taxonomic scope" value="Bacteria"/>
</dbReference>
<dbReference type="AlphaFoldDB" id="L0DGG1"/>
<dbReference type="KEGG" id="saci:Sinac_3635"/>
<protein>
    <submittedName>
        <fullName evidence="2">PfaD family protein</fullName>
    </submittedName>
</protein>
<evidence type="ECO:0000259" key="1">
    <source>
        <dbReference type="Pfam" id="PF21607"/>
    </source>
</evidence>